<evidence type="ECO:0000259" key="8">
    <source>
        <dbReference type="Pfam" id="PF05504"/>
    </source>
</evidence>
<evidence type="ECO:0000313" key="10">
    <source>
        <dbReference type="EMBL" id="AIS53413.1"/>
    </source>
</evidence>
<evidence type="ECO:0000256" key="6">
    <source>
        <dbReference type="ARBA" id="ARBA00023139"/>
    </source>
</evidence>
<dbReference type="PANTHER" id="PTHR35789:SF1">
    <property type="entry name" value="SPORE GERMINATION PROTEIN B3"/>
    <property type="match status" value="1"/>
</dbReference>
<comment type="subcellular location">
    <subcellularLocation>
        <location evidence="1">Membrane</location>
        <topology evidence="1">Lipid-anchor</topology>
    </subcellularLocation>
</comment>
<name>A0A097AUD1_THEKI</name>
<evidence type="ECO:0000256" key="4">
    <source>
        <dbReference type="ARBA" id="ARBA00022729"/>
    </source>
</evidence>
<proteinExistence type="inferred from homology"/>
<dbReference type="Gene3D" id="3.30.300.210">
    <property type="entry name" value="Nutrient germinant receptor protein C, domain 3"/>
    <property type="match status" value="1"/>
</dbReference>
<feature type="domain" description="Spore germination GerAC-like C-terminal" evidence="8">
    <location>
        <begin position="213"/>
        <end position="381"/>
    </location>
</feature>
<reference evidence="11" key="1">
    <citation type="journal article" date="2015" name="Genome Announc.">
        <title>Whole-Genome Sequences of 80 Environmental and Clinical Isolates of Burkholderia pseudomallei.</title>
        <authorList>
            <person name="Johnson S.L."/>
            <person name="Baker A.L."/>
            <person name="Chain P.S."/>
            <person name="Currie B.J."/>
            <person name="Daligault H.E."/>
            <person name="Davenport K.W."/>
            <person name="Davis C.B."/>
            <person name="Inglis T.J."/>
            <person name="Kaestli M."/>
            <person name="Koren S."/>
            <person name="Mayo M."/>
            <person name="Merritt A.J."/>
            <person name="Price E.P."/>
            <person name="Sarovich D.S."/>
            <person name="Warner J."/>
            <person name="Rosovitz M.J."/>
        </authorList>
    </citation>
    <scope>NUCLEOTIDE SEQUENCE [LARGE SCALE GENOMIC DNA]</scope>
    <source>
        <strain evidence="11">DSM 2030</strain>
    </source>
</reference>
<evidence type="ECO:0000256" key="5">
    <source>
        <dbReference type="ARBA" id="ARBA00023136"/>
    </source>
</evidence>
<dbReference type="NCBIfam" id="TIGR02887">
    <property type="entry name" value="spore_ger_x_C"/>
    <property type="match status" value="1"/>
</dbReference>
<dbReference type="InterPro" id="IPR057336">
    <property type="entry name" value="GerAC_N"/>
</dbReference>
<keyword evidence="5" id="KW-0472">Membrane</keyword>
<dbReference type="Pfam" id="PF25198">
    <property type="entry name" value="Spore_GerAC_N"/>
    <property type="match status" value="1"/>
</dbReference>
<dbReference type="AlphaFoldDB" id="A0A097AUD1"/>
<dbReference type="InterPro" id="IPR046953">
    <property type="entry name" value="Spore_GerAC-like_C"/>
</dbReference>
<dbReference type="KEGG" id="tki:TKV_c22850"/>
<dbReference type="PANTHER" id="PTHR35789">
    <property type="entry name" value="SPORE GERMINATION PROTEIN B3"/>
    <property type="match status" value="1"/>
</dbReference>
<keyword evidence="7" id="KW-0449">Lipoprotein</keyword>
<keyword evidence="4" id="KW-0732">Signal</keyword>
<dbReference type="OrthoDB" id="2569624at2"/>
<evidence type="ECO:0000256" key="2">
    <source>
        <dbReference type="ARBA" id="ARBA00007886"/>
    </source>
</evidence>
<organism evidence="10 11">
    <name type="scientific">Thermoanaerobacter kivui</name>
    <name type="common">Acetogenium kivui</name>
    <dbReference type="NCBI Taxonomy" id="2325"/>
    <lineage>
        <taxon>Bacteria</taxon>
        <taxon>Bacillati</taxon>
        <taxon>Bacillota</taxon>
        <taxon>Clostridia</taxon>
        <taxon>Thermoanaerobacterales</taxon>
        <taxon>Thermoanaerobacteraceae</taxon>
        <taxon>Thermoanaerobacter</taxon>
    </lineage>
</organism>
<feature type="domain" description="Spore germination protein N-terminal" evidence="9">
    <location>
        <begin position="23"/>
        <end position="202"/>
    </location>
</feature>
<dbReference type="GO" id="GO:0016020">
    <property type="term" value="C:membrane"/>
    <property type="evidence" value="ECO:0007669"/>
    <property type="project" value="UniProtKB-SubCell"/>
</dbReference>
<evidence type="ECO:0000313" key="11">
    <source>
        <dbReference type="Proteomes" id="UP000029669"/>
    </source>
</evidence>
<accession>A0A097AUD1</accession>
<sequence>MKKKLEVIILLLLSAVLLTGCWDKVEIEDRAFVMAIGIDLSSSSTKRYVVTFQFPNAAQIAKGTSGGGGGSERPSFAVSEVADTIFSASRHISTRLNKALYLGHTQVIILGKDVGEDRDKFQQVLDSLDRSYELSRKLRLLVTPQRAQDILLKKYEIEPNTGAYIRDIFKQYNRTSIFPSIDYNKIIKSLHETNGNAIIPKIVAGKEDIKIAGSAIIKNYRLVGWMEDDENMGYMWLTGLVKGGDVSIIMPGDGENIKVPFNISNVSRRRSVKEENGKIVYEVKLEVEGDITEYTFEKHGKMMETNVLNVMEKKTSERIKQMTKKAIDRFQKDLKVDMLGVGDYIEKHNPTLWEKVGKNWNDIFPDIEIKVDVSSHVRRIGLFR</sequence>
<dbReference type="STRING" id="2325.TKV_c22850"/>
<keyword evidence="3" id="KW-0309">Germination</keyword>
<dbReference type="eggNOG" id="ENOG502Z8GN">
    <property type="taxonomic scope" value="Bacteria"/>
</dbReference>
<dbReference type="GO" id="GO:0009847">
    <property type="term" value="P:spore germination"/>
    <property type="evidence" value="ECO:0007669"/>
    <property type="project" value="InterPro"/>
</dbReference>
<protein>
    <submittedName>
        <fullName evidence="10">Spore germination protein GerLC</fullName>
    </submittedName>
</protein>
<evidence type="ECO:0000256" key="1">
    <source>
        <dbReference type="ARBA" id="ARBA00004635"/>
    </source>
</evidence>
<evidence type="ECO:0000256" key="3">
    <source>
        <dbReference type="ARBA" id="ARBA00022544"/>
    </source>
</evidence>
<comment type="similarity">
    <text evidence="2">Belongs to the GerABKC lipoprotein family.</text>
</comment>
<dbReference type="EMBL" id="CP009170">
    <property type="protein sequence ID" value="AIS53413.1"/>
    <property type="molecule type" value="Genomic_DNA"/>
</dbReference>
<keyword evidence="6" id="KW-0564">Palmitate</keyword>
<gene>
    <name evidence="10" type="primary">gerLC</name>
    <name evidence="10" type="ORF">TKV_c22850</name>
</gene>
<keyword evidence="11" id="KW-1185">Reference proteome</keyword>
<dbReference type="InterPro" id="IPR038501">
    <property type="entry name" value="Spore_GerAC_C_sf"/>
</dbReference>
<evidence type="ECO:0000256" key="7">
    <source>
        <dbReference type="ARBA" id="ARBA00023288"/>
    </source>
</evidence>
<dbReference type="Pfam" id="PF05504">
    <property type="entry name" value="Spore_GerAC"/>
    <property type="match status" value="1"/>
</dbReference>
<dbReference type="RefSeq" id="WP_049685987.1">
    <property type="nucleotide sequence ID" value="NZ_CP009170.1"/>
</dbReference>
<dbReference type="PROSITE" id="PS51257">
    <property type="entry name" value="PROKAR_LIPOPROTEIN"/>
    <property type="match status" value="1"/>
</dbReference>
<dbReference type="HOGENOM" id="CLU_051140_0_2_9"/>
<dbReference type="Proteomes" id="UP000029669">
    <property type="component" value="Chromosome"/>
</dbReference>
<dbReference type="InterPro" id="IPR008844">
    <property type="entry name" value="Spore_GerAC-like"/>
</dbReference>
<evidence type="ECO:0000259" key="9">
    <source>
        <dbReference type="Pfam" id="PF25198"/>
    </source>
</evidence>